<evidence type="ECO:0000256" key="1">
    <source>
        <dbReference type="ARBA" id="ARBA00001933"/>
    </source>
</evidence>
<dbReference type="InterPro" id="IPR011079">
    <property type="entry name" value="Ala_racemase_C"/>
</dbReference>
<dbReference type="CDD" id="cd00430">
    <property type="entry name" value="PLPDE_III_AR"/>
    <property type="match status" value="1"/>
</dbReference>
<dbReference type="Pfam" id="PF00842">
    <property type="entry name" value="Ala_racemase_C"/>
    <property type="match status" value="1"/>
</dbReference>
<dbReference type="Gene3D" id="3.20.20.10">
    <property type="entry name" value="Alanine racemase"/>
    <property type="match status" value="1"/>
</dbReference>
<evidence type="ECO:0000256" key="3">
    <source>
        <dbReference type="ARBA" id="ARBA00023235"/>
    </source>
</evidence>
<dbReference type="PANTHER" id="PTHR30511">
    <property type="entry name" value="ALANINE RACEMASE"/>
    <property type="match status" value="1"/>
</dbReference>
<dbReference type="GO" id="GO:0016874">
    <property type="term" value="F:ligase activity"/>
    <property type="evidence" value="ECO:0007669"/>
    <property type="project" value="UniProtKB-KW"/>
</dbReference>
<feature type="domain" description="Alanine racemase C-terminal" evidence="6">
    <location>
        <begin position="691"/>
        <end position="815"/>
    </location>
</feature>
<dbReference type="InterPro" id="IPR000821">
    <property type="entry name" value="Ala_racemase"/>
</dbReference>
<dbReference type="Pfam" id="PF01168">
    <property type="entry name" value="Ala_racemase_N"/>
    <property type="match status" value="1"/>
</dbReference>
<keyword evidence="3 4" id="KW-0413">Isomerase</keyword>
<dbReference type="SUPFAM" id="SSF53623">
    <property type="entry name" value="MurD-like peptide ligases, catalytic domain"/>
    <property type="match status" value="1"/>
</dbReference>
<dbReference type="InterPro" id="IPR001608">
    <property type="entry name" value="Ala_racemase_N"/>
</dbReference>
<comment type="function">
    <text evidence="4">Catalyzes the interconversion of L-alanine and D-alanine. May also act on other amino acids.</text>
</comment>
<dbReference type="Pfam" id="PF08245">
    <property type="entry name" value="Mur_ligase_M"/>
    <property type="match status" value="1"/>
</dbReference>
<dbReference type="InterPro" id="IPR035911">
    <property type="entry name" value="MurE/MurF_N"/>
</dbReference>
<protein>
    <recommendedName>
        <fullName evidence="4">Alanine racemase</fullName>
        <ecNumber evidence="4">5.1.1.1</ecNumber>
    </recommendedName>
</protein>
<feature type="binding site" evidence="4">
    <location>
        <position position="584"/>
    </location>
    <ligand>
        <name>substrate</name>
    </ligand>
</feature>
<dbReference type="InterPro" id="IPR004101">
    <property type="entry name" value="Mur_ligase_C"/>
</dbReference>
<dbReference type="Gene3D" id="3.40.1190.10">
    <property type="entry name" value="Mur-like, catalytic domain"/>
    <property type="match status" value="1"/>
</dbReference>
<dbReference type="NCBIfam" id="TIGR01143">
    <property type="entry name" value="murF"/>
    <property type="match status" value="1"/>
</dbReference>
<dbReference type="InterPro" id="IPR029066">
    <property type="entry name" value="PLP-binding_barrel"/>
</dbReference>
<dbReference type="PRINTS" id="PR00992">
    <property type="entry name" value="ALARACEMASE"/>
</dbReference>
<dbReference type="Proteomes" id="UP001168552">
    <property type="component" value="Unassembled WGS sequence"/>
</dbReference>
<dbReference type="InterPro" id="IPR036615">
    <property type="entry name" value="Mur_ligase_C_dom_sf"/>
</dbReference>
<keyword evidence="8" id="KW-1185">Reference proteome</keyword>
<keyword evidence="7" id="KW-0436">Ligase</keyword>
<dbReference type="Pfam" id="PF02875">
    <property type="entry name" value="Mur_ligase_C"/>
    <property type="match status" value="1"/>
</dbReference>
<dbReference type="Gene3D" id="3.90.190.20">
    <property type="entry name" value="Mur ligase, C-terminal domain"/>
    <property type="match status" value="1"/>
</dbReference>
<sequence>MKFSQLKKITQGHWLQKGASDPEITHLLTDSRKVIVASGAVFFAIKGEHHDGHAFLEDIYRQGVRLFVVEDYIDFLPDDAYVLEVNSSIEALQQIATEHRERFRYPVIGITGSNGKTIVKEWLAKALGSFYQVVRSPKSYNSQIGVPLSVWQMSETDQIGIFEAGISKPGEMKNLEAVINPSIGIFTNIGSAHDENFLSRQQKIEEKIKLFHNCKSVIYCSDHEDVDELMNLHIPSNSRVAWSFKNREATVHIYKRIEREGFTLLNISYKWEEFSLRIPYTDAASVENAMHVVACLLVMGVASSLLQQTVLRLEPVSMRLELKQGVNGTYLINDTYNNDLAGLEIALDFLAQQKQREKKTLILSDILQSGLVREQLYAQVAILLKQKHIDRLIGIGPEIEKEKALFSIPAEFYASTEQFLASDLSDKFKNELVLIKGARAFGFERIANRLQEKIHGTVLEINLDALTHNLNFYRAQLAPNTRLMVMVKAFAYGSGSHEIANLLQFHKVDYLAVAYPDEGVALRQNGIHLPIMVMNPSPESIDKLLRFNLEPEVYSLEILQSIVYQLSPSQEIGIHLKLDTGMKRLGFEEEQMDALCEILLNTQGIRVKSIFTHLAGSDEAVHNGFSHAQVMEYENMYASLTAVLPNKPLRHVLNSPGILRFPEYHFDMVRLGIGLYGVEVSGLAEGSLQSISRLKTTISQIKTIAEGETVGYSRTWKAARPTRSATIGIGYADGFDRGFSNGVGKVVINGKLAPVIGNVCMDMTMVDITDIEAQVGDEVIIFGEQYSVADMAQSIGTIPYEILTNVSERVKRVFYTE</sequence>
<dbReference type="InterPro" id="IPR009006">
    <property type="entry name" value="Ala_racemase/Decarboxylase_C"/>
</dbReference>
<dbReference type="HAMAP" id="MF_01201">
    <property type="entry name" value="Ala_racemase"/>
    <property type="match status" value="1"/>
</dbReference>
<dbReference type="Gene3D" id="2.40.37.10">
    <property type="entry name" value="Lyase, Ornithine Decarboxylase, Chain A, domain 1"/>
    <property type="match status" value="1"/>
</dbReference>
<dbReference type="PANTHER" id="PTHR30511:SF0">
    <property type="entry name" value="ALANINE RACEMASE, CATABOLIC-RELATED"/>
    <property type="match status" value="1"/>
</dbReference>
<evidence type="ECO:0000259" key="6">
    <source>
        <dbReference type="SMART" id="SM01005"/>
    </source>
</evidence>
<feature type="binding site" evidence="4">
    <location>
        <position position="761"/>
    </location>
    <ligand>
        <name>substrate</name>
    </ligand>
</feature>
<feature type="modified residue" description="N6-(pyridoxal phosphate)lysine" evidence="4">
    <location>
        <position position="488"/>
    </location>
</feature>
<dbReference type="SUPFAM" id="SSF50621">
    <property type="entry name" value="Alanine racemase C-terminal domain-like"/>
    <property type="match status" value="1"/>
</dbReference>
<reference evidence="7" key="1">
    <citation type="submission" date="2023-06" db="EMBL/GenBank/DDBJ databases">
        <title>Cytophagales bacterium Strain LB-30, isolated from soil.</title>
        <authorList>
            <person name="Liu B."/>
        </authorList>
    </citation>
    <scope>NUCLEOTIDE SEQUENCE</scope>
    <source>
        <strain evidence="7">LB-30</strain>
    </source>
</reference>
<dbReference type="NCBIfam" id="TIGR00492">
    <property type="entry name" value="alr"/>
    <property type="match status" value="1"/>
</dbReference>
<dbReference type="InterPro" id="IPR036565">
    <property type="entry name" value="Mur-like_cat_sf"/>
</dbReference>
<evidence type="ECO:0000256" key="2">
    <source>
        <dbReference type="ARBA" id="ARBA00022898"/>
    </source>
</evidence>
<feature type="active site" description="Proton acceptor; specific for L-alanine" evidence="4">
    <location>
        <position position="712"/>
    </location>
</feature>
<proteinExistence type="inferred from homology"/>
<comment type="caution">
    <text evidence="7">The sequence shown here is derived from an EMBL/GenBank/DDBJ whole genome shotgun (WGS) entry which is preliminary data.</text>
</comment>
<dbReference type="SUPFAM" id="SSF63418">
    <property type="entry name" value="MurE/MurF N-terminal domain"/>
    <property type="match status" value="1"/>
</dbReference>
<feature type="active site" description="Proton acceptor; specific for D-alanine" evidence="4">
    <location>
        <position position="488"/>
    </location>
</feature>
<dbReference type="Gene3D" id="3.40.1390.10">
    <property type="entry name" value="MurE/MurF, N-terminal domain"/>
    <property type="match status" value="1"/>
</dbReference>
<gene>
    <name evidence="7" type="ORF">QWY31_11320</name>
</gene>
<comment type="pathway">
    <text evidence="4">Amino-acid biosynthesis; D-alanine biosynthesis; D-alanine from L-alanine: step 1/1.</text>
</comment>
<name>A0ABT8F6I7_9BACT</name>
<dbReference type="RefSeq" id="WP_320004630.1">
    <property type="nucleotide sequence ID" value="NZ_JAUHJS010000005.1"/>
</dbReference>
<feature type="coiled-coil region" evidence="5">
    <location>
        <begin position="333"/>
        <end position="360"/>
    </location>
</feature>
<keyword evidence="2 4" id="KW-0663">Pyridoxal phosphate</keyword>
<evidence type="ECO:0000256" key="5">
    <source>
        <dbReference type="SAM" id="Coils"/>
    </source>
</evidence>
<organism evidence="7 8">
    <name type="scientific">Shiella aurantiaca</name>
    <dbReference type="NCBI Taxonomy" id="3058365"/>
    <lineage>
        <taxon>Bacteria</taxon>
        <taxon>Pseudomonadati</taxon>
        <taxon>Bacteroidota</taxon>
        <taxon>Cytophagia</taxon>
        <taxon>Cytophagales</taxon>
        <taxon>Shiellaceae</taxon>
        <taxon>Shiella</taxon>
    </lineage>
</organism>
<dbReference type="EMBL" id="JAUHJS010000005">
    <property type="protein sequence ID" value="MDN4166096.1"/>
    <property type="molecule type" value="Genomic_DNA"/>
</dbReference>
<dbReference type="NCBIfam" id="NF008897">
    <property type="entry name" value="PRK11930.1"/>
    <property type="match status" value="1"/>
</dbReference>
<dbReference type="EC" id="5.1.1.1" evidence="4"/>
<accession>A0ABT8F6I7</accession>
<dbReference type="InterPro" id="IPR005863">
    <property type="entry name" value="UDP-N-AcMur_synth"/>
</dbReference>
<evidence type="ECO:0000313" key="7">
    <source>
        <dbReference type="EMBL" id="MDN4166096.1"/>
    </source>
</evidence>
<comment type="similarity">
    <text evidence="4">Belongs to the alanine racemase family.</text>
</comment>
<comment type="catalytic activity">
    <reaction evidence="4">
        <text>L-alanine = D-alanine</text>
        <dbReference type="Rhea" id="RHEA:20249"/>
        <dbReference type="ChEBI" id="CHEBI:57416"/>
        <dbReference type="ChEBI" id="CHEBI:57972"/>
        <dbReference type="EC" id="5.1.1.1"/>
    </reaction>
</comment>
<evidence type="ECO:0000256" key="4">
    <source>
        <dbReference type="HAMAP-Rule" id="MF_01201"/>
    </source>
</evidence>
<dbReference type="SMART" id="SM01005">
    <property type="entry name" value="Ala_racemase_C"/>
    <property type="match status" value="1"/>
</dbReference>
<keyword evidence="5" id="KW-0175">Coiled coil</keyword>
<evidence type="ECO:0000313" key="8">
    <source>
        <dbReference type="Proteomes" id="UP001168552"/>
    </source>
</evidence>
<dbReference type="SUPFAM" id="SSF51419">
    <property type="entry name" value="PLP-binding barrel"/>
    <property type="match status" value="1"/>
</dbReference>
<dbReference type="InterPro" id="IPR013221">
    <property type="entry name" value="Mur_ligase_cen"/>
</dbReference>
<dbReference type="SUPFAM" id="SSF53244">
    <property type="entry name" value="MurD-like peptide ligases, peptide-binding domain"/>
    <property type="match status" value="1"/>
</dbReference>
<comment type="cofactor">
    <cofactor evidence="1 4">
        <name>pyridoxal 5'-phosphate</name>
        <dbReference type="ChEBI" id="CHEBI:597326"/>
    </cofactor>
</comment>